<proteinExistence type="predicted"/>
<evidence type="ECO:0000313" key="1">
    <source>
        <dbReference type="EMBL" id="CAF1114311.1"/>
    </source>
</evidence>
<protein>
    <submittedName>
        <fullName evidence="1">Uncharacterized protein</fullName>
    </submittedName>
</protein>
<reference evidence="1" key="1">
    <citation type="submission" date="2021-02" db="EMBL/GenBank/DDBJ databases">
        <authorList>
            <person name="Nowell W R."/>
        </authorList>
    </citation>
    <scope>NUCLEOTIDE SEQUENCE</scope>
</reference>
<dbReference type="Proteomes" id="UP000663864">
    <property type="component" value="Unassembled WGS sequence"/>
</dbReference>
<organism evidence="1 2">
    <name type="scientific">Rotaria sordida</name>
    <dbReference type="NCBI Taxonomy" id="392033"/>
    <lineage>
        <taxon>Eukaryota</taxon>
        <taxon>Metazoa</taxon>
        <taxon>Spiralia</taxon>
        <taxon>Gnathifera</taxon>
        <taxon>Rotifera</taxon>
        <taxon>Eurotatoria</taxon>
        <taxon>Bdelloidea</taxon>
        <taxon>Philodinida</taxon>
        <taxon>Philodinidae</taxon>
        <taxon>Rotaria</taxon>
    </lineage>
</organism>
<comment type="caution">
    <text evidence="1">The sequence shown here is derived from an EMBL/GenBank/DDBJ whole genome shotgun (WGS) entry which is preliminary data.</text>
</comment>
<dbReference type="AlphaFoldDB" id="A0A814Q536"/>
<dbReference type="SUPFAM" id="SSF57997">
    <property type="entry name" value="Tropomyosin"/>
    <property type="match status" value="1"/>
</dbReference>
<gene>
    <name evidence="1" type="ORF">ZHD862_LOCUS18288</name>
</gene>
<accession>A0A814Q536</accession>
<dbReference type="EMBL" id="CAJNOT010000943">
    <property type="protein sequence ID" value="CAF1114311.1"/>
    <property type="molecule type" value="Genomic_DNA"/>
</dbReference>
<name>A0A814Q536_9BILA</name>
<evidence type="ECO:0000313" key="2">
    <source>
        <dbReference type="Proteomes" id="UP000663864"/>
    </source>
</evidence>
<sequence>MSNTIDTYLNNSLDSSQQEPLTILEQVVNLVQELKDTKDEQHQVNTELDQEIQTRLEAEPEVSQLCQQVQLVEVNLDNTTNHVNHLTTQLTDTTKVSEIEQHVDTNLENNLTPVEDKEINLDNQLRKTKSVTPSSSLDNCLPAQLVDSNKQRCALSIFEMATP</sequence>